<dbReference type="Pfam" id="PF13618">
    <property type="entry name" value="Gluconate_2-dh3"/>
    <property type="match status" value="1"/>
</dbReference>
<evidence type="ECO:0000313" key="3">
    <source>
        <dbReference type="EMBL" id="RJT89439.1"/>
    </source>
</evidence>
<dbReference type="Proteomes" id="UP000272015">
    <property type="component" value="Unassembled WGS sequence"/>
</dbReference>
<accession>A0A3A5MNM7</accession>
<dbReference type="InterPro" id="IPR027056">
    <property type="entry name" value="Gluconate_2DH_su3"/>
</dbReference>
<sequence>MAFSTAPVTSGYTLLFFTPAEASLMDALLARIIPDEPGSPGAKGAGVTEYIDHALAGNLQDLQPVYRDGLRALSAYSQARFGSLFRFLDGRLQEAVVEELDRLVTADEQAFLGQFFRIVREHTVQGYFGDPAYGGNRDAASWALIGFPGAQQRYSNEQLMPGFNASEVPIVTVNDLYRRIHEKRHGTAAAENDDQFEEGAGGDPVAVLGSTVPADRP</sequence>
<organism evidence="3 4">
    <name type="scientific">Cryobacterium melibiosiphilum</name>
    <dbReference type="NCBI Taxonomy" id="995039"/>
    <lineage>
        <taxon>Bacteria</taxon>
        <taxon>Bacillati</taxon>
        <taxon>Actinomycetota</taxon>
        <taxon>Actinomycetes</taxon>
        <taxon>Micrococcales</taxon>
        <taxon>Microbacteriaceae</taxon>
        <taxon>Cryobacterium</taxon>
    </lineage>
</organism>
<reference evidence="3 4" key="1">
    <citation type="submission" date="2018-09" db="EMBL/GenBank/DDBJ databases">
        <title>Novel species of Cryobacterium.</title>
        <authorList>
            <person name="Liu Q."/>
            <person name="Xin Y.-H."/>
        </authorList>
    </citation>
    <scope>NUCLEOTIDE SEQUENCE [LARGE SCALE GENOMIC DNA]</scope>
    <source>
        <strain evidence="3 4">Hh39</strain>
    </source>
</reference>
<evidence type="ECO:0000313" key="2">
    <source>
        <dbReference type="EMBL" id="RJT88677.1"/>
    </source>
</evidence>
<dbReference type="EMBL" id="QZVS01000073">
    <property type="protein sequence ID" value="RJT89439.1"/>
    <property type="molecule type" value="Genomic_DNA"/>
</dbReference>
<evidence type="ECO:0000313" key="4">
    <source>
        <dbReference type="Proteomes" id="UP000272015"/>
    </source>
</evidence>
<proteinExistence type="predicted"/>
<protein>
    <submittedName>
        <fullName evidence="3">Gluconate 2-dehydrogenase subunit 3 family protein</fullName>
    </submittedName>
</protein>
<name>A0A3A5MNM7_9MICO</name>
<comment type="caution">
    <text evidence="3">The sequence shown here is derived from an EMBL/GenBank/DDBJ whole genome shotgun (WGS) entry which is preliminary data.</text>
</comment>
<gene>
    <name evidence="3" type="ORF">D6T64_07020</name>
    <name evidence="2" type="ORF">D6T64_09985</name>
</gene>
<dbReference type="AlphaFoldDB" id="A0A3A5MNM7"/>
<dbReference type="RefSeq" id="WP_119973580.1">
    <property type="nucleotide sequence ID" value="NZ_JBHSQA010000005.1"/>
</dbReference>
<feature type="region of interest" description="Disordered" evidence="1">
    <location>
        <begin position="187"/>
        <end position="217"/>
    </location>
</feature>
<dbReference type="EMBL" id="QZVS01000081">
    <property type="protein sequence ID" value="RJT88677.1"/>
    <property type="molecule type" value="Genomic_DNA"/>
</dbReference>
<dbReference type="OrthoDB" id="8400810at2"/>
<keyword evidence="4" id="KW-1185">Reference proteome</keyword>
<evidence type="ECO:0000256" key="1">
    <source>
        <dbReference type="SAM" id="MobiDB-lite"/>
    </source>
</evidence>